<dbReference type="SUPFAM" id="SSF52151">
    <property type="entry name" value="FabD/lysophospholipase-like"/>
    <property type="match status" value="1"/>
</dbReference>
<feature type="short sequence motif" description="GXGXXG" evidence="4">
    <location>
        <begin position="17"/>
        <end position="22"/>
    </location>
</feature>
<evidence type="ECO:0000313" key="7">
    <source>
        <dbReference type="Proteomes" id="UP000290261"/>
    </source>
</evidence>
<evidence type="ECO:0000256" key="4">
    <source>
        <dbReference type="PROSITE-ProRule" id="PRU01161"/>
    </source>
</evidence>
<evidence type="ECO:0000256" key="3">
    <source>
        <dbReference type="ARBA" id="ARBA00023098"/>
    </source>
</evidence>
<name>A0A444VRM0_9FLAO</name>
<dbReference type="GO" id="GO:0016787">
    <property type="term" value="F:hydrolase activity"/>
    <property type="evidence" value="ECO:0007669"/>
    <property type="project" value="UniProtKB-UniRule"/>
</dbReference>
<dbReference type="CDD" id="cd07205">
    <property type="entry name" value="Pat_PNPLA6_PNPLA7_NTE1_like"/>
    <property type="match status" value="1"/>
</dbReference>
<dbReference type="Proteomes" id="UP000290261">
    <property type="component" value="Unassembled WGS sequence"/>
</dbReference>
<keyword evidence="7" id="KW-1185">Reference proteome</keyword>
<dbReference type="PANTHER" id="PTHR14226">
    <property type="entry name" value="NEUROPATHY TARGET ESTERASE/SWISS CHEESE D.MELANOGASTER"/>
    <property type="match status" value="1"/>
</dbReference>
<proteinExistence type="predicted"/>
<accession>A0A444VRM0</accession>
<evidence type="ECO:0000313" key="6">
    <source>
        <dbReference type="EMBL" id="RYC53451.1"/>
    </source>
</evidence>
<feature type="active site" description="Proton acceptor" evidence="4">
    <location>
        <position position="158"/>
    </location>
</feature>
<dbReference type="AlphaFoldDB" id="A0A444VRM0"/>
<comment type="caution">
    <text evidence="6">The sequence shown here is derived from an EMBL/GenBank/DDBJ whole genome shotgun (WGS) entry which is preliminary data.</text>
</comment>
<dbReference type="InterPro" id="IPR016035">
    <property type="entry name" value="Acyl_Trfase/lysoPLipase"/>
</dbReference>
<dbReference type="GO" id="GO:0016042">
    <property type="term" value="P:lipid catabolic process"/>
    <property type="evidence" value="ECO:0007669"/>
    <property type="project" value="UniProtKB-UniRule"/>
</dbReference>
<protein>
    <submittedName>
        <fullName evidence="6">Phospholipase</fullName>
    </submittedName>
</protein>
<reference evidence="6 7" key="1">
    <citation type="submission" date="2014-04" db="EMBL/GenBank/DDBJ databases">
        <title>Whole genome of Muricauda olearia.</title>
        <authorList>
            <person name="Zhang X.-H."/>
            <person name="Tang K."/>
        </authorList>
    </citation>
    <scope>NUCLEOTIDE SEQUENCE [LARGE SCALE GENOMIC DNA]</scope>
    <source>
        <strain evidence="6 7">Th120</strain>
    </source>
</reference>
<dbReference type="PROSITE" id="PS51635">
    <property type="entry name" value="PNPLA"/>
    <property type="match status" value="1"/>
</dbReference>
<feature type="domain" description="PNPLA" evidence="5">
    <location>
        <begin position="13"/>
        <end position="171"/>
    </location>
</feature>
<evidence type="ECO:0000256" key="2">
    <source>
        <dbReference type="ARBA" id="ARBA00022963"/>
    </source>
</evidence>
<keyword evidence="1 4" id="KW-0378">Hydrolase</keyword>
<dbReference type="RefSeq" id="WP_129653121.1">
    <property type="nucleotide sequence ID" value="NZ_ML142907.1"/>
</dbReference>
<dbReference type="PANTHER" id="PTHR14226:SF29">
    <property type="entry name" value="NEUROPATHY TARGET ESTERASE SWS"/>
    <property type="match status" value="1"/>
</dbReference>
<dbReference type="InterPro" id="IPR002641">
    <property type="entry name" value="PNPLA_dom"/>
</dbReference>
<evidence type="ECO:0000256" key="1">
    <source>
        <dbReference type="ARBA" id="ARBA00022801"/>
    </source>
</evidence>
<gene>
    <name evidence="6" type="ORF">DN53_04325</name>
</gene>
<keyword evidence="2 4" id="KW-0442">Lipid degradation</keyword>
<feature type="short sequence motif" description="GXSXG" evidence="4">
    <location>
        <begin position="44"/>
        <end position="48"/>
    </location>
</feature>
<organism evidence="6 7">
    <name type="scientific">Flagellimonas olearia</name>
    <dbReference type="NCBI Taxonomy" id="552546"/>
    <lineage>
        <taxon>Bacteria</taxon>
        <taxon>Pseudomonadati</taxon>
        <taxon>Bacteroidota</taxon>
        <taxon>Flavobacteriia</taxon>
        <taxon>Flavobacteriales</taxon>
        <taxon>Flavobacteriaceae</taxon>
        <taxon>Flagellimonas</taxon>
    </lineage>
</organism>
<dbReference type="InterPro" id="IPR050301">
    <property type="entry name" value="NTE"/>
</dbReference>
<keyword evidence="3 4" id="KW-0443">Lipid metabolism</keyword>
<evidence type="ECO:0000259" key="5">
    <source>
        <dbReference type="PROSITE" id="PS51635"/>
    </source>
</evidence>
<dbReference type="Pfam" id="PF01734">
    <property type="entry name" value="Patatin"/>
    <property type="match status" value="1"/>
</dbReference>
<feature type="active site" description="Nucleophile" evidence="4">
    <location>
        <position position="46"/>
    </location>
</feature>
<dbReference type="Gene3D" id="3.40.1090.10">
    <property type="entry name" value="Cytosolic phospholipase A2 catalytic domain"/>
    <property type="match status" value="2"/>
</dbReference>
<feature type="short sequence motif" description="DGA/G" evidence="4">
    <location>
        <begin position="158"/>
        <end position="160"/>
    </location>
</feature>
<dbReference type="EMBL" id="JJMP01000001">
    <property type="protein sequence ID" value="RYC53451.1"/>
    <property type="molecule type" value="Genomic_DNA"/>
</dbReference>
<sequence length="259" mass="28284">MNSETLIDTTVGLVLSGGGVKGMAHIGLLKALEHRGIYPNQISGVSAGALVGGLYADGASIEEMLIFFKETPLLKYNFVTLNKPGLFDTDKYLPFFEDFFTAHRFEELDKRLVVVATNLMKGEPVYFEKGALFGPLLASAALPPVFSPVSIDGQLFADGGIMNNFPVEPLVGACDIIIGCYASSMKEVGKGQVKSAFQISQRANLLMLHANSMDKLYIPDLLIVPEELGNIKVLDKKGIDKAFILGYDHANWKLDEWLH</sequence>